<dbReference type="InterPro" id="IPR050428">
    <property type="entry name" value="TCS_sensor_his_kinase"/>
</dbReference>
<dbReference type="SUPFAM" id="SSF55874">
    <property type="entry name" value="ATPase domain of HSP90 chaperone/DNA topoisomerase II/histidine kinase"/>
    <property type="match status" value="1"/>
</dbReference>
<evidence type="ECO:0000256" key="11">
    <source>
        <dbReference type="SAM" id="Phobius"/>
    </source>
</evidence>
<evidence type="ECO:0000256" key="1">
    <source>
        <dbReference type="ARBA" id="ARBA00000085"/>
    </source>
</evidence>
<dbReference type="Proteomes" id="UP001303211">
    <property type="component" value="Chromosome"/>
</dbReference>
<dbReference type="PROSITE" id="PS50109">
    <property type="entry name" value="HIS_KIN"/>
    <property type="match status" value="1"/>
</dbReference>
<evidence type="ECO:0000256" key="9">
    <source>
        <dbReference type="ARBA" id="ARBA00023012"/>
    </source>
</evidence>
<dbReference type="SMART" id="SM00387">
    <property type="entry name" value="HATPase_c"/>
    <property type="match status" value="1"/>
</dbReference>
<reference evidence="14 15" key="1">
    <citation type="submission" date="2023-03" db="EMBL/GenBank/DDBJ databases">
        <title>Diaphorobacter basophil sp. nov., isolated from a sewage-treatment plant.</title>
        <authorList>
            <person name="Yang K."/>
        </authorList>
    </citation>
    <scope>NUCLEOTIDE SEQUENCE [LARGE SCALE GENOMIC DNA]</scope>
    <source>
        <strain evidence="14 15">Y-1</strain>
    </source>
</reference>
<evidence type="ECO:0000259" key="13">
    <source>
        <dbReference type="PROSITE" id="PS50885"/>
    </source>
</evidence>
<organism evidence="14 15">
    <name type="scientific">Diaphorobacter limosus</name>
    <dbReference type="NCBI Taxonomy" id="3036128"/>
    <lineage>
        <taxon>Bacteria</taxon>
        <taxon>Pseudomonadati</taxon>
        <taxon>Pseudomonadota</taxon>
        <taxon>Betaproteobacteria</taxon>
        <taxon>Burkholderiales</taxon>
        <taxon>Comamonadaceae</taxon>
        <taxon>Diaphorobacter</taxon>
    </lineage>
</organism>
<dbReference type="EC" id="2.7.13.3" evidence="3"/>
<comment type="subcellular location">
    <subcellularLocation>
        <location evidence="2">Membrane</location>
    </subcellularLocation>
</comment>
<dbReference type="RefSeq" id="WP_317700903.1">
    <property type="nucleotide sequence ID" value="NZ_CP136921.1"/>
</dbReference>
<name>A0ABZ0IZJ2_9BURK</name>
<accession>A0ABZ0IZJ2</accession>
<dbReference type="PRINTS" id="PR00344">
    <property type="entry name" value="BCTRLSENSOR"/>
</dbReference>
<evidence type="ECO:0000256" key="2">
    <source>
        <dbReference type="ARBA" id="ARBA00004370"/>
    </source>
</evidence>
<keyword evidence="5 14" id="KW-0808">Transferase</keyword>
<evidence type="ECO:0000256" key="8">
    <source>
        <dbReference type="ARBA" id="ARBA00022989"/>
    </source>
</evidence>
<evidence type="ECO:0000256" key="6">
    <source>
        <dbReference type="ARBA" id="ARBA00022692"/>
    </source>
</evidence>
<keyword evidence="7 14" id="KW-0418">Kinase</keyword>
<dbReference type="PANTHER" id="PTHR45436:SF5">
    <property type="entry name" value="SENSOR HISTIDINE KINASE TRCS"/>
    <property type="match status" value="1"/>
</dbReference>
<dbReference type="InterPro" id="IPR003660">
    <property type="entry name" value="HAMP_dom"/>
</dbReference>
<dbReference type="EMBL" id="CP136921">
    <property type="protein sequence ID" value="WOO31424.1"/>
    <property type="molecule type" value="Genomic_DNA"/>
</dbReference>
<keyword evidence="6 11" id="KW-0812">Transmembrane</keyword>
<feature type="transmembrane region" description="Helical" evidence="11">
    <location>
        <begin position="171"/>
        <end position="195"/>
    </location>
</feature>
<dbReference type="GO" id="GO:0004673">
    <property type="term" value="F:protein histidine kinase activity"/>
    <property type="evidence" value="ECO:0007669"/>
    <property type="project" value="UniProtKB-EC"/>
</dbReference>
<keyword evidence="8 11" id="KW-1133">Transmembrane helix</keyword>
<evidence type="ECO:0000313" key="15">
    <source>
        <dbReference type="Proteomes" id="UP001303211"/>
    </source>
</evidence>
<evidence type="ECO:0000256" key="5">
    <source>
        <dbReference type="ARBA" id="ARBA00022679"/>
    </source>
</evidence>
<evidence type="ECO:0000256" key="4">
    <source>
        <dbReference type="ARBA" id="ARBA00022553"/>
    </source>
</evidence>
<keyword evidence="10 11" id="KW-0472">Membrane</keyword>
<protein>
    <recommendedName>
        <fullName evidence="3">histidine kinase</fullName>
        <ecNumber evidence="3">2.7.13.3</ecNumber>
    </recommendedName>
</protein>
<proteinExistence type="predicted"/>
<dbReference type="Pfam" id="PF02518">
    <property type="entry name" value="HATPase_c"/>
    <property type="match status" value="1"/>
</dbReference>
<keyword evidence="9" id="KW-0902">Two-component regulatory system</keyword>
<dbReference type="PROSITE" id="PS50885">
    <property type="entry name" value="HAMP"/>
    <property type="match status" value="1"/>
</dbReference>
<dbReference type="Gene3D" id="3.30.565.10">
    <property type="entry name" value="Histidine kinase-like ATPase, C-terminal domain"/>
    <property type="match status" value="1"/>
</dbReference>
<feature type="domain" description="HAMP" evidence="13">
    <location>
        <begin position="192"/>
        <end position="243"/>
    </location>
</feature>
<evidence type="ECO:0000256" key="3">
    <source>
        <dbReference type="ARBA" id="ARBA00012438"/>
    </source>
</evidence>
<evidence type="ECO:0000313" key="14">
    <source>
        <dbReference type="EMBL" id="WOO31424.1"/>
    </source>
</evidence>
<comment type="catalytic activity">
    <reaction evidence="1">
        <text>ATP + protein L-histidine = ADP + protein N-phospho-L-histidine.</text>
        <dbReference type="EC" id="2.7.13.3"/>
    </reaction>
</comment>
<feature type="domain" description="Histidine kinase" evidence="12">
    <location>
        <begin position="251"/>
        <end position="452"/>
    </location>
</feature>
<evidence type="ECO:0000259" key="12">
    <source>
        <dbReference type="PROSITE" id="PS50109"/>
    </source>
</evidence>
<dbReference type="InterPro" id="IPR003594">
    <property type="entry name" value="HATPase_dom"/>
</dbReference>
<evidence type="ECO:0000256" key="7">
    <source>
        <dbReference type="ARBA" id="ARBA00022777"/>
    </source>
</evidence>
<gene>
    <name evidence="14" type="ORF">P4826_13505</name>
</gene>
<keyword evidence="4" id="KW-0597">Phosphoprotein</keyword>
<evidence type="ECO:0000256" key="10">
    <source>
        <dbReference type="ARBA" id="ARBA00023136"/>
    </source>
</evidence>
<sequence>MKHSLRLRLLAGMLVWMLLTIAAAGWGLRALLQGHVEQQLAVQLVMDLDHLSGSIDWAPDGRLDVENQPDARLAQPLSGLYWQIDRLGAQPQVALARSRSLWDQTLRLPAAPSAYPAQGHSLLRMADARGRALLVVARTVQLPDEGAPPLRLAVAADEALIAEPMARFTRLLLIALGALALALALAVVLQLQLALRPLRLLRERLAAVRAGQAARLEGRFAQELEPLVAEFNHVLAENADMVQRARTQAGNLAHAVHTPLTILANAADGQATPLARLVQEQVASARRQVDYHLARARAAAAVRATGLATPVLEPLRALLRTMARLHGARGLSFELADGAQDLAFRGETQDLYEMLGNLMDNAGKWARTRVVVDVRREGSQLCFTVDDDGPGIPEEQRQRMFERGVQLDERRTGSGLGLDIVRALADSYGGSVQALASPLGGARLVLRLPAAA</sequence>
<dbReference type="PANTHER" id="PTHR45436">
    <property type="entry name" value="SENSOR HISTIDINE KINASE YKOH"/>
    <property type="match status" value="1"/>
</dbReference>
<keyword evidence="15" id="KW-1185">Reference proteome</keyword>
<dbReference type="InterPro" id="IPR004358">
    <property type="entry name" value="Sig_transdc_His_kin-like_C"/>
</dbReference>
<dbReference type="InterPro" id="IPR036890">
    <property type="entry name" value="HATPase_C_sf"/>
</dbReference>
<dbReference type="InterPro" id="IPR005467">
    <property type="entry name" value="His_kinase_dom"/>
</dbReference>